<dbReference type="Gene3D" id="1.10.150.80">
    <property type="entry name" value="HRDC domain"/>
    <property type="match status" value="1"/>
</dbReference>
<organism evidence="3 4">
    <name type="scientific">Paenibacillus ginsengarvi</name>
    <dbReference type="NCBI Taxonomy" id="400777"/>
    <lineage>
        <taxon>Bacteria</taxon>
        <taxon>Bacillati</taxon>
        <taxon>Bacillota</taxon>
        <taxon>Bacilli</taxon>
        <taxon>Bacillales</taxon>
        <taxon>Paenibacillaceae</taxon>
        <taxon>Paenibacillus</taxon>
    </lineage>
</organism>
<dbReference type="InterPro" id="IPR010997">
    <property type="entry name" value="HRDC-like_sf"/>
</dbReference>
<evidence type="ECO:0000313" key="3">
    <source>
        <dbReference type="EMBL" id="RKN64878.1"/>
    </source>
</evidence>
<keyword evidence="4" id="KW-1185">Reference proteome</keyword>
<dbReference type="InterPro" id="IPR044876">
    <property type="entry name" value="HRDC_dom_sf"/>
</dbReference>
<dbReference type="Proteomes" id="UP000282311">
    <property type="component" value="Unassembled WGS sequence"/>
</dbReference>
<evidence type="ECO:0000313" key="4">
    <source>
        <dbReference type="Proteomes" id="UP000282311"/>
    </source>
</evidence>
<dbReference type="SUPFAM" id="SSF47819">
    <property type="entry name" value="HRDC-like"/>
    <property type="match status" value="1"/>
</dbReference>
<evidence type="ECO:0000256" key="1">
    <source>
        <dbReference type="SAM" id="MobiDB-lite"/>
    </source>
</evidence>
<dbReference type="EMBL" id="RBAH01000040">
    <property type="protein sequence ID" value="RKN64878.1"/>
    <property type="molecule type" value="Genomic_DNA"/>
</dbReference>
<proteinExistence type="predicted"/>
<name>A0A3B0AWP6_9BACL</name>
<gene>
    <name evidence="3" type="ORF">D7M11_33335</name>
</gene>
<dbReference type="InterPro" id="IPR002121">
    <property type="entry name" value="HRDC_dom"/>
</dbReference>
<dbReference type="RefSeq" id="WP_120751601.1">
    <property type="nucleotide sequence ID" value="NZ_RBAH01000040.1"/>
</dbReference>
<feature type="region of interest" description="Disordered" evidence="1">
    <location>
        <begin position="201"/>
        <end position="220"/>
    </location>
</feature>
<feature type="domain" description="HRDC" evidence="2">
    <location>
        <begin position="106"/>
        <end position="186"/>
    </location>
</feature>
<dbReference type="GO" id="GO:0003676">
    <property type="term" value="F:nucleic acid binding"/>
    <property type="evidence" value="ECO:0007669"/>
    <property type="project" value="InterPro"/>
</dbReference>
<protein>
    <submittedName>
        <fullName evidence="3">Aldolase</fullName>
    </submittedName>
</protein>
<dbReference type="AlphaFoldDB" id="A0A3B0AWP6"/>
<sequence>MNLVFLNSFEKEVEEGGTAEAAQVSIAEELGEWHVWWYEPSPAGIPSQESWYKGPSWDRMLTEFRARLAEKREAGFKPLVQLAAQRESAAGGKAALARKLEYYAERHADEALFEALRRWRNAQAANEGKAAFILASNRLLRLLSAFKPHTPEELLQIPGFGEHKVSLYGQDLLALTAQSDRQTSFPLAWVDQAVGDAEAEEWAKKRQEQRRRGEASRGQTKRKLLEAIHAGNTLTQTEPLFSLSRRELVTVIEELDKEGYELDAFIDRELETIPEELVEQAWSEFKRSGDRYLRPVLQKLYDEKSLEEAAISRVYEWLRLLRIRYRKSVIDITESPGADSASGTSEEPESA</sequence>
<dbReference type="SMART" id="SM00341">
    <property type="entry name" value="HRDC"/>
    <property type="match status" value="1"/>
</dbReference>
<dbReference type="PROSITE" id="PS50967">
    <property type="entry name" value="HRDC"/>
    <property type="match status" value="1"/>
</dbReference>
<evidence type="ECO:0000259" key="2">
    <source>
        <dbReference type="PROSITE" id="PS50967"/>
    </source>
</evidence>
<comment type="caution">
    <text evidence="3">The sequence shown here is derived from an EMBL/GenBank/DDBJ whole genome shotgun (WGS) entry which is preliminary data.</text>
</comment>
<dbReference type="OrthoDB" id="26793at2"/>
<dbReference type="GO" id="GO:0000166">
    <property type="term" value="F:nucleotide binding"/>
    <property type="evidence" value="ECO:0007669"/>
    <property type="project" value="InterPro"/>
</dbReference>
<feature type="compositionally biased region" description="Basic and acidic residues" evidence="1">
    <location>
        <begin position="201"/>
        <end position="215"/>
    </location>
</feature>
<accession>A0A3B0AWP6</accession>
<reference evidence="3 4" key="1">
    <citation type="journal article" date="2007" name="Int. J. Syst. Evol. Microbiol.">
        <title>Paenibacillus ginsengarvi sp. nov., isolated from soil from ginseng cultivation.</title>
        <authorList>
            <person name="Yoon M.H."/>
            <person name="Ten L.N."/>
            <person name="Im W.T."/>
        </authorList>
    </citation>
    <scope>NUCLEOTIDE SEQUENCE [LARGE SCALE GENOMIC DNA]</scope>
    <source>
        <strain evidence="3 4">KCTC 13059</strain>
    </source>
</reference>
<dbReference type="Pfam" id="PF00570">
    <property type="entry name" value="HRDC"/>
    <property type="match status" value="1"/>
</dbReference>